<feature type="transmembrane region" description="Helical" evidence="1">
    <location>
        <begin position="123"/>
        <end position="141"/>
    </location>
</feature>
<dbReference type="InterPro" id="IPR037185">
    <property type="entry name" value="EmrE-like"/>
</dbReference>
<evidence type="ECO:0000259" key="2">
    <source>
        <dbReference type="Pfam" id="PF00892"/>
    </source>
</evidence>
<evidence type="ECO:0000313" key="4">
    <source>
        <dbReference type="Proteomes" id="UP001589683"/>
    </source>
</evidence>
<feature type="transmembrane region" description="Helical" evidence="1">
    <location>
        <begin position="153"/>
        <end position="169"/>
    </location>
</feature>
<evidence type="ECO:0000256" key="1">
    <source>
        <dbReference type="SAM" id="Phobius"/>
    </source>
</evidence>
<feature type="domain" description="EamA" evidence="2">
    <location>
        <begin position="150"/>
        <end position="277"/>
    </location>
</feature>
<proteinExistence type="predicted"/>
<name>A0ABV5JG95_9RHOB</name>
<feature type="transmembrane region" description="Helical" evidence="1">
    <location>
        <begin position="93"/>
        <end position="111"/>
    </location>
</feature>
<sequence length="285" mass="29815">MTDQTKGLLITCLGVLFVVPDALFVRLIDAEPLVIAFWRGMISGCVILLGVLFFQGIQPIKALLGTGRYGLIYILALGCSGTMFVLAISMTSIANVVFIIASLPVFAAIYSRVFLGEPIRQRMIVTMAAVAVGLAIIGYGSGETEGAHWSGDLMALGVSAVFAAGLTAARRVKQVSMVPAVPLAYIGASLILLLIVNPLSVPDAQWGLVAFHGCFIVVSASLLALGPRYITSAEVGLLILLESVLAPLLAWAILGENPGIWALSGGAVVIAALAISNTVVLLRQR</sequence>
<organism evidence="3 4">
    <name type="scientific">Pseudohalocynthiibacter aestuariivivens</name>
    <dbReference type="NCBI Taxonomy" id="1591409"/>
    <lineage>
        <taxon>Bacteria</taxon>
        <taxon>Pseudomonadati</taxon>
        <taxon>Pseudomonadota</taxon>
        <taxon>Alphaproteobacteria</taxon>
        <taxon>Rhodobacterales</taxon>
        <taxon>Paracoccaceae</taxon>
        <taxon>Pseudohalocynthiibacter</taxon>
    </lineage>
</organism>
<keyword evidence="4" id="KW-1185">Reference proteome</keyword>
<dbReference type="EMBL" id="JBHMEA010000039">
    <property type="protein sequence ID" value="MFB9232477.1"/>
    <property type="molecule type" value="Genomic_DNA"/>
</dbReference>
<protein>
    <submittedName>
        <fullName evidence="3">DMT family transporter</fullName>
    </submittedName>
</protein>
<feature type="domain" description="EamA" evidence="2">
    <location>
        <begin position="6"/>
        <end position="138"/>
    </location>
</feature>
<accession>A0ABV5JG95</accession>
<feature type="transmembrane region" description="Helical" evidence="1">
    <location>
        <begin position="69"/>
        <end position="87"/>
    </location>
</feature>
<evidence type="ECO:0000313" key="3">
    <source>
        <dbReference type="EMBL" id="MFB9232477.1"/>
    </source>
</evidence>
<dbReference type="PANTHER" id="PTHR22911">
    <property type="entry name" value="ACYL-MALONYL CONDENSING ENZYME-RELATED"/>
    <property type="match status" value="1"/>
</dbReference>
<feature type="transmembrane region" description="Helical" evidence="1">
    <location>
        <begin position="206"/>
        <end position="225"/>
    </location>
</feature>
<dbReference type="PANTHER" id="PTHR22911:SF76">
    <property type="entry name" value="EAMA DOMAIN-CONTAINING PROTEIN"/>
    <property type="match status" value="1"/>
</dbReference>
<reference evidence="3 4" key="1">
    <citation type="submission" date="2024-09" db="EMBL/GenBank/DDBJ databases">
        <authorList>
            <person name="Sun Q."/>
            <person name="Mori K."/>
        </authorList>
    </citation>
    <scope>NUCLEOTIDE SEQUENCE [LARGE SCALE GENOMIC DNA]</scope>
    <source>
        <strain evidence="3 4">CECT 8726</strain>
    </source>
</reference>
<keyword evidence="1" id="KW-0472">Membrane</keyword>
<dbReference type="Pfam" id="PF00892">
    <property type="entry name" value="EamA"/>
    <property type="match status" value="2"/>
</dbReference>
<dbReference type="RefSeq" id="WP_213887890.1">
    <property type="nucleotide sequence ID" value="NZ_JAGFNU010000002.1"/>
</dbReference>
<feature type="transmembrane region" description="Helical" evidence="1">
    <location>
        <begin position="237"/>
        <end position="254"/>
    </location>
</feature>
<feature type="transmembrane region" description="Helical" evidence="1">
    <location>
        <begin position="7"/>
        <end position="28"/>
    </location>
</feature>
<dbReference type="Proteomes" id="UP001589683">
    <property type="component" value="Unassembled WGS sequence"/>
</dbReference>
<dbReference type="SUPFAM" id="SSF103481">
    <property type="entry name" value="Multidrug resistance efflux transporter EmrE"/>
    <property type="match status" value="2"/>
</dbReference>
<keyword evidence="1" id="KW-0812">Transmembrane</keyword>
<keyword evidence="1" id="KW-1133">Transmembrane helix</keyword>
<feature type="transmembrane region" description="Helical" evidence="1">
    <location>
        <begin position="260"/>
        <end position="282"/>
    </location>
</feature>
<dbReference type="InterPro" id="IPR000620">
    <property type="entry name" value="EamA_dom"/>
</dbReference>
<feature type="transmembrane region" description="Helical" evidence="1">
    <location>
        <begin position="34"/>
        <end position="57"/>
    </location>
</feature>
<feature type="transmembrane region" description="Helical" evidence="1">
    <location>
        <begin position="181"/>
        <end position="200"/>
    </location>
</feature>
<comment type="caution">
    <text evidence="3">The sequence shown here is derived from an EMBL/GenBank/DDBJ whole genome shotgun (WGS) entry which is preliminary data.</text>
</comment>
<gene>
    <name evidence="3" type="ORF">ACFFUT_11850</name>
</gene>